<reference evidence="1 2" key="1">
    <citation type="submission" date="2020-05" db="EMBL/GenBank/DDBJ databases">
        <authorList>
            <person name="Ruan W."/>
            <person name="Jeon C.O."/>
            <person name="Chun B.H."/>
        </authorList>
    </citation>
    <scope>NUCLEOTIDE SEQUENCE [LARGE SCALE GENOMIC DNA]</scope>
    <source>
        <strain evidence="1 2">TBZ9</strain>
    </source>
</reference>
<protein>
    <submittedName>
        <fullName evidence="1">Uncharacterized protein</fullName>
    </submittedName>
</protein>
<dbReference type="AlphaFoldDB" id="A0A7Y3X952"/>
<evidence type="ECO:0000313" key="2">
    <source>
        <dbReference type="Proteomes" id="UP000588806"/>
    </source>
</evidence>
<organism evidence="1 2">
    <name type="scientific">Vreelandella azerica</name>
    <dbReference type="NCBI Taxonomy" id="2732867"/>
    <lineage>
        <taxon>Bacteria</taxon>
        <taxon>Pseudomonadati</taxon>
        <taxon>Pseudomonadota</taxon>
        <taxon>Gammaproteobacteria</taxon>
        <taxon>Oceanospirillales</taxon>
        <taxon>Halomonadaceae</taxon>
        <taxon>Vreelandella</taxon>
    </lineage>
</organism>
<accession>A0A7Y3X952</accession>
<comment type="caution">
    <text evidence="1">The sequence shown here is derived from an EMBL/GenBank/DDBJ whole genome shotgun (WGS) entry which is preliminary data.</text>
</comment>
<dbReference type="RefSeq" id="WP_171701771.1">
    <property type="nucleotide sequence ID" value="NZ_JABFHI010000002.1"/>
</dbReference>
<sequence length="58" mass="6750">MQSDSLIEKHLFPKLRDSLIFLGLEKGIVDKPMRYITLIGLKPAQMRSLLSIWHEQLT</sequence>
<gene>
    <name evidence="1" type="ORF">HLB35_05125</name>
</gene>
<dbReference type="Proteomes" id="UP000588806">
    <property type="component" value="Unassembled WGS sequence"/>
</dbReference>
<reference evidence="1 2" key="2">
    <citation type="submission" date="2020-06" db="EMBL/GenBank/DDBJ databases">
        <title>Halomonas songnenensis sp. nov., a moderately halophilic bacterium isolated from saline and alkaline soils.</title>
        <authorList>
            <person name="Jiang J."/>
            <person name="Pan Y."/>
        </authorList>
    </citation>
    <scope>NUCLEOTIDE SEQUENCE [LARGE SCALE GENOMIC DNA]</scope>
    <source>
        <strain evidence="1 2">TBZ9</strain>
    </source>
</reference>
<proteinExistence type="predicted"/>
<dbReference type="EMBL" id="JABFHI010000002">
    <property type="protein sequence ID" value="NOG31302.1"/>
    <property type="molecule type" value="Genomic_DNA"/>
</dbReference>
<evidence type="ECO:0000313" key="1">
    <source>
        <dbReference type="EMBL" id="NOG31302.1"/>
    </source>
</evidence>
<name>A0A7Y3X952_9GAMM</name>
<keyword evidence="2" id="KW-1185">Reference proteome</keyword>